<reference evidence="1 2" key="1">
    <citation type="submission" date="2016-08" db="EMBL/GenBank/DDBJ databases">
        <authorList>
            <person name="Varghese N."/>
            <person name="Submissions Spin"/>
        </authorList>
    </citation>
    <scope>NUCLEOTIDE SEQUENCE [LARGE SCALE GENOMIC DNA]</scope>
    <source>
        <strain evidence="1 2">R-53116</strain>
    </source>
</reference>
<organism evidence="1 2">
    <name type="scientific">Weissella hellenica</name>
    <dbReference type="NCBI Taxonomy" id="46256"/>
    <lineage>
        <taxon>Bacteria</taxon>
        <taxon>Bacillati</taxon>
        <taxon>Bacillota</taxon>
        <taxon>Bacilli</taxon>
        <taxon>Lactobacillales</taxon>
        <taxon>Lactobacillaceae</taxon>
        <taxon>Weissella</taxon>
    </lineage>
</organism>
<dbReference type="Proteomes" id="UP000182448">
    <property type="component" value="Unassembled WGS sequence"/>
</dbReference>
<accession>A0ABY0K5Z5</accession>
<dbReference type="EMBL" id="FMAW01000009">
    <property type="protein sequence ID" value="SCB97750.1"/>
    <property type="molecule type" value="Genomic_DNA"/>
</dbReference>
<comment type="caution">
    <text evidence="1">The sequence shown here is derived from an EMBL/GenBank/DDBJ whole genome shotgun (WGS) entry which is preliminary data.</text>
</comment>
<proteinExistence type="predicted"/>
<gene>
    <name evidence="1" type="ORF">GA0061075_10931</name>
</gene>
<protein>
    <submittedName>
        <fullName evidence="1">Uncharacterized protein</fullName>
    </submittedName>
</protein>
<sequence>MQFGTKLLCGEISENKGIGKIAAAIAISILYQKIIGEKNFEYGRSDVLIWAAFGNLIADITEEIKNQRNQLLVGRKRGGAHVSNGAINLEP</sequence>
<keyword evidence="2" id="KW-1185">Reference proteome</keyword>
<evidence type="ECO:0000313" key="1">
    <source>
        <dbReference type="EMBL" id="SCB97750.1"/>
    </source>
</evidence>
<evidence type="ECO:0000313" key="2">
    <source>
        <dbReference type="Proteomes" id="UP000182448"/>
    </source>
</evidence>
<name>A0ABY0K5Z5_WEIHE</name>